<sequence>MIIDRSVPPPSQAVEEVKLAQAKTHFLSNGVPVHYIRAGKEPIIGIEILFPQAGVKHETEVGTSYFATKMLVEGTARRSAFAISNFVDSYGAFLQLSPGLDYASLEIYTLKKYTDALLNLLVELLTEASFPEDELNKLKAIQIQKIRVNNEKSSIVASKKIRSVLFGDNQPYGKTLTEEQVSQVSREDLIAFYQKNMASNWEIIVSGQVDEEVLTLLEKHIGTLAVEKRASQKQTDIWERQSSEKKHLVERKENLQSSLRIGIPLFTKDHPDYIPVRILNTVLGGYFGSRLMKNIREEKGLTYGIYSSIVNLQEAGYLVIGTDVKKEFTEQALTEIYHELAILRNRTIGEIELNTVKNYMAGRLLTSIDTPFALAEKFKSIYLHNLDYGYYNEYLRVINHIESEKLLEMANRYFDKQNWFEVVVGGYQ</sequence>
<organism evidence="3">
    <name type="scientific">Roseihalotalea indica</name>
    <dbReference type="NCBI Taxonomy" id="2867963"/>
    <lineage>
        <taxon>Bacteria</taxon>
        <taxon>Pseudomonadati</taxon>
        <taxon>Bacteroidota</taxon>
        <taxon>Cytophagia</taxon>
        <taxon>Cytophagales</taxon>
        <taxon>Catalimonadaceae</taxon>
        <taxon>Roseihalotalea</taxon>
    </lineage>
</organism>
<dbReference type="PANTHER" id="PTHR11851:SF224">
    <property type="entry name" value="PROCESSING PROTEASE"/>
    <property type="match status" value="1"/>
</dbReference>
<dbReference type="Gene3D" id="3.30.830.10">
    <property type="entry name" value="Metalloenzyme, LuxS/M16 peptidase-like"/>
    <property type="match status" value="2"/>
</dbReference>
<feature type="domain" description="Peptidase M16 C-terminal" evidence="2">
    <location>
        <begin position="184"/>
        <end position="358"/>
    </location>
</feature>
<dbReference type="GO" id="GO:0046872">
    <property type="term" value="F:metal ion binding"/>
    <property type="evidence" value="ECO:0007669"/>
    <property type="project" value="InterPro"/>
</dbReference>
<feature type="domain" description="Peptidase M16 N-terminal" evidence="1">
    <location>
        <begin position="53"/>
        <end position="169"/>
    </location>
</feature>
<accession>A0AA49JCC9</accession>
<reference evidence="3" key="1">
    <citation type="journal article" date="2023" name="Comput. Struct. Biotechnol. J.">
        <title>Discovery of a novel marine Bacteroidetes with a rich repertoire of carbohydrate-active enzymes.</title>
        <authorList>
            <person name="Chen B."/>
            <person name="Liu G."/>
            <person name="Chen Q."/>
            <person name="Wang H."/>
            <person name="Liu L."/>
            <person name="Tang K."/>
        </authorList>
    </citation>
    <scope>NUCLEOTIDE SEQUENCE</scope>
    <source>
        <strain evidence="3">TK19036</strain>
    </source>
</reference>
<dbReference type="InterPro" id="IPR011765">
    <property type="entry name" value="Pept_M16_N"/>
</dbReference>
<protein>
    <submittedName>
        <fullName evidence="3">Pitrilysin family protein</fullName>
    </submittedName>
</protein>
<proteinExistence type="predicted"/>
<evidence type="ECO:0000259" key="2">
    <source>
        <dbReference type="Pfam" id="PF05193"/>
    </source>
</evidence>
<name>A0AA49JCC9_9BACT</name>
<dbReference type="EMBL" id="CP120682">
    <property type="protein sequence ID" value="WKN35543.1"/>
    <property type="molecule type" value="Genomic_DNA"/>
</dbReference>
<dbReference type="SUPFAM" id="SSF63411">
    <property type="entry name" value="LuxS/MPP-like metallohydrolase"/>
    <property type="match status" value="2"/>
</dbReference>
<dbReference type="AlphaFoldDB" id="A0AA49JCC9"/>
<dbReference type="Pfam" id="PF05193">
    <property type="entry name" value="Peptidase_M16_C"/>
    <property type="match status" value="1"/>
</dbReference>
<dbReference type="InterPro" id="IPR011249">
    <property type="entry name" value="Metalloenz_LuxS/M16"/>
</dbReference>
<dbReference type="Pfam" id="PF00675">
    <property type="entry name" value="Peptidase_M16"/>
    <property type="match status" value="1"/>
</dbReference>
<gene>
    <name evidence="3" type="ORF">K4G66_24525</name>
</gene>
<evidence type="ECO:0000313" key="3">
    <source>
        <dbReference type="EMBL" id="WKN35543.1"/>
    </source>
</evidence>
<dbReference type="InterPro" id="IPR050361">
    <property type="entry name" value="MPP/UQCRC_Complex"/>
</dbReference>
<dbReference type="PANTHER" id="PTHR11851">
    <property type="entry name" value="METALLOPROTEASE"/>
    <property type="match status" value="1"/>
</dbReference>
<reference evidence="3" key="2">
    <citation type="journal article" date="2024" name="Antonie Van Leeuwenhoek">
        <title>Roseihalotalea indica gen. nov., sp. nov., a halophilic Bacteroidetes from mesopelagic Southwest Indian Ocean with higher carbohydrate metabolic potential.</title>
        <authorList>
            <person name="Chen B."/>
            <person name="Zhang M."/>
            <person name="Lin D."/>
            <person name="Ye J."/>
            <person name="Tang K."/>
        </authorList>
    </citation>
    <scope>NUCLEOTIDE SEQUENCE</scope>
    <source>
        <strain evidence="3">TK19036</strain>
    </source>
</reference>
<evidence type="ECO:0000259" key="1">
    <source>
        <dbReference type="Pfam" id="PF00675"/>
    </source>
</evidence>
<dbReference type="InterPro" id="IPR007863">
    <property type="entry name" value="Peptidase_M16_C"/>
</dbReference>